<evidence type="ECO:0000313" key="3">
    <source>
        <dbReference type="Proteomes" id="UP000654913"/>
    </source>
</evidence>
<dbReference type="RefSeq" id="XP_041557741.1">
    <property type="nucleotide sequence ID" value="XM_041705235.1"/>
</dbReference>
<reference evidence="2" key="1">
    <citation type="submission" date="2021-01" db="EMBL/GenBank/DDBJ databases">
        <authorList>
            <consortium name="Aspergillus puulaauensis MK2 genome sequencing consortium"/>
            <person name="Kazuki M."/>
            <person name="Futagami T."/>
        </authorList>
    </citation>
    <scope>NUCLEOTIDE SEQUENCE</scope>
    <source>
        <strain evidence="2">MK2</strain>
    </source>
</reference>
<evidence type="ECO:0000256" key="1">
    <source>
        <dbReference type="SAM" id="MobiDB-lite"/>
    </source>
</evidence>
<dbReference type="InterPro" id="IPR038903">
    <property type="entry name" value="Allergen_Asp_f_4"/>
</dbReference>
<protein>
    <recommendedName>
        <fullName evidence="4">Allergen Asp f 4</fullName>
    </recommendedName>
</protein>
<dbReference type="EMBL" id="AP024447">
    <property type="protein sequence ID" value="BCS25547.1"/>
    <property type="molecule type" value="Genomic_DNA"/>
</dbReference>
<dbReference type="GO" id="GO:0005576">
    <property type="term" value="C:extracellular region"/>
    <property type="evidence" value="ECO:0007669"/>
    <property type="project" value="InterPro"/>
</dbReference>
<dbReference type="GeneID" id="64975552"/>
<reference evidence="2" key="2">
    <citation type="submission" date="2021-02" db="EMBL/GenBank/DDBJ databases">
        <title>Aspergillus puulaauensis MK2 genome sequence.</title>
        <authorList>
            <person name="Futagami T."/>
            <person name="Mori K."/>
            <person name="Kadooka C."/>
            <person name="Tanaka T."/>
        </authorList>
    </citation>
    <scope>NUCLEOTIDE SEQUENCE</scope>
    <source>
        <strain evidence="2">MK2</strain>
    </source>
</reference>
<dbReference type="GO" id="GO:0019863">
    <property type="term" value="F:IgE binding"/>
    <property type="evidence" value="ECO:0007669"/>
    <property type="project" value="InterPro"/>
</dbReference>
<accession>A0A7R7XQI6</accession>
<evidence type="ECO:0000313" key="2">
    <source>
        <dbReference type="EMBL" id="BCS25547.1"/>
    </source>
</evidence>
<dbReference type="OrthoDB" id="118256at2759"/>
<feature type="compositionally biased region" description="Low complexity" evidence="1">
    <location>
        <begin position="164"/>
        <end position="183"/>
    </location>
</feature>
<proteinExistence type="predicted"/>
<evidence type="ECO:0008006" key="4">
    <source>
        <dbReference type="Google" id="ProtNLM"/>
    </source>
</evidence>
<name>A0A7R7XQI6_9EURO</name>
<dbReference type="Pfam" id="PF25312">
    <property type="entry name" value="Allergen_Asp_f_4"/>
    <property type="match status" value="1"/>
</dbReference>
<keyword evidence="3" id="KW-1185">Reference proteome</keyword>
<dbReference type="AlphaFoldDB" id="A0A7R7XQI6"/>
<feature type="region of interest" description="Disordered" evidence="1">
    <location>
        <begin position="154"/>
        <end position="189"/>
    </location>
</feature>
<sequence>MHSPAYQCVVLPVASIHGHLGPIIPFTSMPPQTTTTYACFVPQGSRPEVVHSNAMVETRRVDVVAFSWSNRLLPQSYIRRTTPRPDRNFIHTSTELQSNSDTPFELYSLLLPRVTYSISRPISSSLDATSHSFKKMQLTKSLLLLAALASTSLARPEGHERRQASTTTSAASSTSSTSSSSSSAGGGFGAKTSNSGSGITYQGNVGDPYGSNMIEISSDDASNYKHVAKISGENSEPWDLIFFNKYGPDGKMDGWFGHSALTLTLNSGETKYVAFDDDTNGGFAAAPSGSMPLDPGGGYASTWGEFDFSSTGNGGWSGFDVSAIVAQNAGEAVQGMKICEQGGGTCSSISPDASSVDNAYTTGETDIGGIGGNISGDGNVLLEVTVNWQG</sequence>
<dbReference type="PANTHER" id="PTHR42039:SF1">
    <property type="entry name" value="PUTATIVE (AFU_ORTHOLOGUE AFUA_3G02940)-RELATED"/>
    <property type="match status" value="1"/>
</dbReference>
<dbReference type="KEGG" id="apuu:APUU_50258S"/>
<dbReference type="Proteomes" id="UP000654913">
    <property type="component" value="Chromosome 5"/>
</dbReference>
<gene>
    <name evidence="2" type="ORF">APUU_50258S</name>
</gene>
<dbReference type="PANTHER" id="PTHR42039">
    <property type="entry name" value="PUTATIVE (AFU_ORTHOLOGUE AFUA_3G02940)-RELATED"/>
    <property type="match status" value="1"/>
</dbReference>
<organism evidence="2 3">
    <name type="scientific">Aspergillus puulaauensis</name>
    <dbReference type="NCBI Taxonomy" id="1220207"/>
    <lineage>
        <taxon>Eukaryota</taxon>
        <taxon>Fungi</taxon>
        <taxon>Dikarya</taxon>
        <taxon>Ascomycota</taxon>
        <taxon>Pezizomycotina</taxon>
        <taxon>Eurotiomycetes</taxon>
        <taxon>Eurotiomycetidae</taxon>
        <taxon>Eurotiales</taxon>
        <taxon>Aspergillaceae</taxon>
        <taxon>Aspergillus</taxon>
    </lineage>
</organism>